<evidence type="ECO:0000313" key="12">
    <source>
        <dbReference type="Proteomes" id="UP000256970"/>
    </source>
</evidence>
<evidence type="ECO:0000256" key="8">
    <source>
        <dbReference type="PIRSR" id="PIRSR630616-3"/>
    </source>
</evidence>
<dbReference type="EMBL" id="FNXT01000133">
    <property type="protein sequence ID" value="SZX61290.1"/>
    <property type="molecule type" value="Genomic_DNA"/>
</dbReference>
<feature type="compositionally biased region" description="Low complexity" evidence="9">
    <location>
        <begin position="305"/>
        <end position="325"/>
    </location>
</feature>
<keyword evidence="4" id="KW-0418">Kinase</keyword>
<dbReference type="SMART" id="SM00220">
    <property type="entry name" value="S_TKc"/>
    <property type="match status" value="1"/>
</dbReference>
<organism evidence="11 12">
    <name type="scientific">Tetradesmus obliquus</name>
    <name type="common">Green alga</name>
    <name type="synonym">Acutodesmus obliquus</name>
    <dbReference type="NCBI Taxonomy" id="3088"/>
    <lineage>
        <taxon>Eukaryota</taxon>
        <taxon>Viridiplantae</taxon>
        <taxon>Chlorophyta</taxon>
        <taxon>core chlorophytes</taxon>
        <taxon>Chlorophyceae</taxon>
        <taxon>CS clade</taxon>
        <taxon>Sphaeropleales</taxon>
        <taxon>Scenedesmaceae</taxon>
        <taxon>Tetradesmus</taxon>
    </lineage>
</organism>
<dbReference type="InterPro" id="IPR030616">
    <property type="entry name" value="Aur-like"/>
</dbReference>
<keyword evidence="3 7" id="KW-0547">Nucleotide-binding</keyword>
<evidence type="ECO:0000256" key="9">
    <source>
        <dbReference type="SAM" id="MobiDB-lite"/>
    </source>
</evidence>
<dbReference type="Proteomes" id="UP000256970">
    <property type="component" value="Unassembled WGS sequence"/>
</dbReference>
<evidence type="ECO:0000256" key="1">
    <source>
        <dbReference type="ARBA" id="ARBA00022527"/>
    </source>
</evidence>
<keyword evidence="1" id="KW-0723">Serine/threonine-protein kinase</keyword>
<keyword evidence="5 7" id="KW-0067">ATP-binding</keyword>
<gene>
    <name evidence="11" type="ORF">BQ4739_LOCUS1802</name>
</gene>
<evidence type="ECO:0000256" key="3">
    <source>
        <dbReference type="ARBA" id="ARBA00022741"/>
    </source>
</evidence>
<evidence type="ECO:0000256" key="2">
    <source>
        <dbReference type="ARBA" id="ARBA00022679"/>
    </source>
</evidence>
<dbReference type="InterPro" id="IPR000719">
    <property type="entry name" value="Prot_kinase_dom"/>
</dbReference>
<sequence length="785" mass="80432">MAVDVLHRSSYSTVFLGSPGVGAPLSCYKVYEKAALQARHWLNISRECCILSRLQEARIHGVVQLISVADTPQHFSLQFKPCLGGNLYQAIERKEFCDEALLCTKVIIPLLRVLEQLHARGIIHRDIKPENIFFEGDGTLVLGDFGLAIDSSSDKPCSRVGTHDYMAPEVMAQPSADMLALRNIPRTLLRPYSSAVDIWALGILVHEALTGCTPFSHPDAAVVALKTQFGAPCKLPDHVSAECQAFVDAVLHKQPGKRPSAAVLLQHPWLQQHMAEAELAAKPCRYSCALQRRMSSNLTDRTRSSNDSCSSNSSESNSSSRSSSSNCSIAAASATEDTSCCTATGSTVAAPAVCTLEPATSTAATCAAPCATDSASSKHAALAASAHLAAASMNDSAIASSNCAAVYGFACPKQQQQVRPQAKQQLVSAPAGAQRSTVFEQRATTITLPNNSSTSSCRIGGTGSGCSNSSSAERIPVLQLVLVPALSAPSMLLEPRAAAAHTRCIPQSNRPQSAAVAAAAGAAGSFPAIVPAAAATSSAAAAVVPGGLCQLRVGSWSPDSPARCVAAAAAAAAAAEDDAASCSKPAGARLQQQTVTAAGAMGAHRVPAAAACAVAAAAAAGASAAAAAAAAPSVKSLLSPERTPVSLRRLRSDVAPGSRGRCHSTDLVLGSEGRAAAARAAAAAARAASCISPAARPPPAAASLAPNGIAAGLLTTGSSSGREALPPASPGMQLSKSMPREPASLLEQAVLPLPQQSPSKACRMMKGVCKKMLHVLRHTQPGQVY</sequence>
<name>A0A383V8K2_TETOB</name>
<keyword evidence="2" id="KW-0808">Transferase</keyword>
<evidence type="ECO:0000313" key="11">
    <source>
        <dbReference type="EMBL" id="SZX61290.1"/>
    </source>
</evidence>
<dbReference type="AlphaFoldDB" id="A0A383V8K2"/>
<dbReference type="Gene3D" id="1.10.510.10">
    <property type="entry name" value="Transferase(Phosphotransferase) domain 1"/>
    <property type="match status" value="1"/>
</dbReference>
<feature type="cross-link" description="Glycyl lysine isopeptide (Lys-Gly) (interchain with G-Cter in SUMO2)" evidence="8">
    <location>
        <position position="128"/>
    </location>
</feature>
<dbReference type="SUPFAM" id="SSF56112">
    <property type="entry name" value="Protein kinase-like (PK-like)"/>
    <property type="match status" value="1"/>
</dbReference>
<dbReference type="GO" id="GO:0005524">
    <property type="term" value="F:ATP binding"/>
    <property type="evidence" value="ECO:0007669"/>
    <property type="project" value="UniProtKB-KW"/>
</dbReference>
<dbReference type="PANTHER" id="PTHR24350">
    <property type="entry name" value="SERINE/THREONINE-PROTEIN KINASE IAL-RELATED"/>
    <property type="match status" value="1"/>
</dbReference>
<feature type="binding site" evidence="7">
    <location>
        <position position="144"/>
    </location>
    <ligand>
        <name>ATP</name>
        <dbReference type="ChEBI" id="CHEBI:30616"/>
    </ligand>
</feature>
<keyword evidence="12" id="KW-1185">Reference proteome</keyword>
<evidence type="ECO:0000256" key="7">
    <source>
        <dbReference type="PIRSR" id="PIRSR630616-2"/>
    </source>
</evidence>
<dbReference type="InterPro" id="IPR008271">
    <property type="entry name" value="Ser/Thr_kinase_AS"/>
</dbReference>
<evidence type="ECO:0000256" key="6">
    <source>
        <dbReference type="PIRSR" id="PIRSR630616-1"/>
    </source>
</evidence>
<proteinExistence type="predicted"/>
<protein>
    <recommendedName>
        <fullName evidence="10">Protein kinase domain-containing protein</fullName>
    </recommendedName>
</protein>
<evidence type="ECO:0000256" key="4">
    <source>
        <dbReference type="ARBA" id="ARBA00022777"/>
    </source>
</evidence>
<dbReference type="InterPro" id="IPR011009">
    <property type="entry name" value="Kinase-like_dom_sf"/>
</dbReference>
<evidence type="ECO:0000256" key="5">
    <source>
        <dbReference type="ARBA" id="ARBA00022840"/>
    </source>
</evidence>
<feature type="region of interest" description="Disordered" evidence="9">
    <location>
        <begin position="297"/>
        <end position="325"/>
    </location>
</feature>
<evidence type="ECO:0000259" key="10">
    <source>
        <dbReference type="PROSITE" id="PS50011"/>
    </source>
</evidence>
<dbReference type="PROSITE" id="PS00108">
    <property type="entry name" value="PROTEIN_KINASE_ST"/>
    <property type="match status" value="1"/>
</dbReference>
<dbReference type="Pfam" id="PF00069">
    <property type="entry name" value="Pkinase"/>
    <property type="match status" value="1"/>
</dbReference>
<dbReference type="PROSITE" id="PS50011">
    <property type="entry name" value="PROTEIN_KINASE_DOM"/>
    <property type="match status" value="1"/>
</dbReference>
<feature type="binding site" evidence="7">
    <location>
        <begin position="130"/>
        <end position="131"/>
    </location>
    <ligand>
        <name>ATP</name>
        <dbReference type="ChEBI" id="CHEBI:30616"/>
    </ligand>
</feature>
<feature type="region of interest" description="Disordered" evidence="9">
    <location>
        <begin position="715"/>
        <end position="741"/>
    </location>
</feature>
<feature type="domain" description="Protein kinase" evidence="10">
    <location>
        <begin position="1"/>
        <end position="270"/>
    </location>
</feature>
<reference evidence="11 12" key="1">
    <citation type="submission" date="2016-10" db="EMBL/GenBank/DDBJ databases">
        <authorList>
            <person name="Cai Z."/>
        </authorList>
    </citation>
    <scope>NUCLEOTIDE SEQUENCE [LARGE SCALE GENOMIC DNA]</scope>
</reference>
<feature type="active site" description="Proton acceptor" evidence="6">
    <location>
        <position position="126"/>
    </location>
</feature>
<accession>A0A383V8K2</accession>
<dbReference type="GO" id="GO:0004674">
    <property type="term" value="F:protein serine/threonine kinase activity"/>
    <property type="evidence" value="ECO:0007669"/>
    <property type="project" value="UniProtKB-KW"/>
</dbReference>
<dbReference type="STRING" id="3088.A0A383V8K2"/>